<dbReference type="InterPro" id="IPR052616">
    <property type="entry name" value="SYO1-like"/>
</dbReference>
<name>A0AAD5XSY6_9FUNG</name>
<evidence type="ECO:0000256" key="1">
    <source>
        <dbReference type="ARBA" id="ARBA00049983"/>
    </source>
</evidence>
<feature type="compositionally biased region" description="Basic residues" evidence="2">
    <location>
        <begin position="1"/>
        <end position="17"/>
    </location>
</feature>
<evidence type="ECO:0000313" key="5">
    <source>
        <dbReference type="Proteomes" id="UP001211065"/>
    </source>
</evidence>
<evidence type="ECO:0000259" key="3">
    <source>
        <dbReference type="Pfam" id="PF25567"/>
    </source>
</evidence>
<dbReference type="GO" id="GO:0051082">
    <property type="term" value="F:unfolded protein binding"/>
    <property type="evidence" value="ECO:0007669"/>
    <property type="project" value="TreeGrafter"/>
</dbReference>
<proteinExistence type="inferred from homology"/>
<dbReference type="InterPro" id="IPR016024">
    <property type="entry name" value="ARM-type_fold"/>
</dbReference>
<comment type="caution">
    <text evidence="4">The sequence shown here is derived from an EMBL/GenBank/DDBJ whole genome shotgun (WGS) entry which is preliminary data.</text>
</comment>
<evidence type="ECO:0000313" key="4">
    <source>
        <dbReference type="EMBL" id="KAJ3208578.1"/>
    </source>
</evidence>
<dbReference type="Proteomes" id="UP001211065">
    <property type="component" value="Unassembled WGS sequence"/>
</dbReference>
<comment type="similarity">
    <text evidence="1">Belongs to the nuclear import and ribosome assembly adapter family.</text>
</comment>
<dbReference type="AlphaFoldDB" id="A0AAD5XSY6"/>
<feature type="domain" description="SYO1-like TPR repeats" evidence="3">
    <location>
        <begin position="424"/>
        <end position="677"/>
    </location>
</feature>
<dbReference type="PANTHER" id="PTHR13347">
    <property type="entry name" value="HEAT REPEAT-CONTAINING PROTEIN 3"/>
    <property type="match status" value="1"/>
</dbReference>
<evidence type="ECO:0000256" key="2">
    <source>
        <dbReference type="SAM" id="MobiDB-lite"/>
    </source>
</evidence>
<dbReference type="SUPFAM" id="SSF48371">
    <property type="entry name" value="ARM repeat"/>
    <property type="match status" value="1"/>
</dbReference>
<reference evidence="4" key="1">
    <citation type="submission" date="2020-05" db="EMBL/GenBank/DDBJ databases">
        <title>Phylogenomic resolution of chytrid fungi.</title>
        <authorList>
            <person name="Stajich J.E."/>
            <person name="Amses K."/>
            <person name="Simmons R."/>
            <person name="Seto K."/>
            <person name="Myers J."/>
            <person name="Bonds A."/>
            <person name="Quandt C.A."/>
            <person name="Barry K."/>
            <person name="Liu P."/>
            <person name="Grigoriev I."/>
            <person name="Longcore J.E."/>
            <person name="James T.Y."/>
        </authorList>
    </citation>
    <scope>NUCLEOTIDE SEQUENCE</scope>
    <source>
        <strain evidence="4">JEL0476</strain>
    </source>
</reference>
<accession>A0AAD5XSY6</accession>
<protein>
    <recommendedName>
        <fullName evidence="3">SYO1-like TPR repeats domain-containing protein</fullName>
    </recommendedName>
</protein>
<dbReference type="InterPro" id="IPR011989">
    <property type="entry name" value="ARM-like"/>
</dbReference>
<dbReference type="GO" id="GO:0042273">
    <property type="term" value="P:ribosomal large subunit biogenesis"/>
    <property type="evidence" value="ECO:0007669"/>
    <property type="project" value="TreeGrafter"/>
</dbReference>
<feature type="region of interest" description="Disordered" evidence="2">
    <location>
        <begin position="1"/>
        <end position="24"/>
    </location>
</feature>
<dbReference type="Gene3D" id="1.25.10.10">
    <property type="entry name" value="Leucine-rich Repeat Variant"/>
    <property type="match status" value="1"/>
</dbReference>
<sequence length="678" mass="77221">LMTKIQHSKKKQKKKQKLGISESLTTTNSPIQQTTLPQLSKLTSTDSEDRAWASAAISNLVQDKESLTELLQQNVAGCLVNALNCPPVNTQLEVSGAIRNLMVFGGLVCTLDLEKKNILQIIFKDILPEQKPLLGEGAKPAEELEEKVSKLSFTEQILHILWNLCESSESALQKISNNQLLLPFLLDLMNPAHHERLPYSLIEVAGQFLNTLTEENPITQRHFKSELQCNKNLLLLASGEIESYNSFEGNKVILKVLAMSILYNGRSKIVFDLDESNKEARKLIFRLLFNLCNEIISHCIDTELTKIFELAITSSKVPNFSEIEDGKDGIQSTNKSEKSLQKFNETLNTLNLAIELTANALTSDEEFVSGGESQVEGDDDEMYEDFMEGEESNVDIIDQMEDFSENMDKEEEEVNAADSFSVLKNIYHKVLNLINRIKLQLPNINSIQNNNLKSNLKSVYLKCFGLLQNLFENFQNTPLFGDELDVFNFFFENLQIFDQISSDGNNNVLENDYELNYNIIGAIWGLVKKVEKLNFIVVPSDAQLELLLKGCLMTEAPEAVRIKCISMMGYFGKQQGYVERNKIIGESLMELLIKEETPLILKSEILNSIYDIYADKNFDYDEPNFVKSGFLAKLKLFFPNFRGLVKKLDKRKFRDTRERCEEALLNLKHFILYKEKEL</sequence>
<dbReference type="Pfam" id="PF25567">
    <property type="entry name" value="TPR_SYO1"/>
    <property type="match status" value="1"/>
</dbReference>
<gene>
    <name evidence="4" type="ORF">HK099_008690</name>
</gene>
<keyword evidence="5" id="KW-1185">Reference proteome</keyword>
<dbReference type="InterPro" id="IPR057990">
    <property type="entry name" value="TPR_SYO1"/>
</dbReference>
<dbReference type="PANTHER" id="PTHR13347:SF1">
    <property type="entry name" value="HEAT REPEAT-CONTAINING PROTEIN 3"/>
    <property type="match status" value="1"/>
</dbReference>
<feature type="non-terminal residue" evidence="4">
    <location>
        <position position="678"/>
    </location>
</feature>
<dbReference type="GO" id="GO:0006606">
    <property type="term" value="P:protein import into nucleus"/>
    <property type="evidence" value="ECO:0007669"/>
    <property type="project" value="TreeGrafter"/>
</dbReference>
<dbReference type="EMBL" id="JADGJW010000987">
    <property type="protein sequence ID" value="KAJ3208578.1"/>
    <property type="molecule type" value="Genomic_DNA"/>
</dbReference>
<organism evidence="4 5">
    <name type="scientific">Clydaea vesicula</name>
    <dbReference type="NCBI Taxonomy" id="447962"/>
    <lineage>
        <taxon>Eukaryota</taxon>
        <taxon>Fungi</taxon>
        <taxon>Fungi incertae sedis</taxon>
        <taxon>Chytridiomycota</taxon>
        <taxon>Chytridiomycota incertae sedis</taxon>
        <taxon>Chytridiomycetes</taxon>
        <taxon>Lobulomycetales</taxon>
        <taxon>Lobulomycetaceae</taxon>
        <taxon>Clydaea</taxon>
    </lineage>
</organism>